<organism evidence="2 3">
    <name type="scientific">Cellvibrio zantedeschiae</name>
    <dbReference type="NCBI Taxonomy" id="1237077"/>
    <lineage>
        <taxon>Bacteria</taxon>
        <taxon>Pseudomonadati</taxon>
        <taxon>Pseudomonadota</taxon>
        <taxon>Gammaproteobacteria</taxon>
        <taxon>Cellvibrionales</taxon>
        <taxon>Cellvibrionaceae</taxon>
        <taxon>Cellvibrio</taxon>
    </lineage>
</organism>
<sequence>MFLKLTLIIALCFSCANVFAKDQKEECGPAVDNADQLAAAKECDYSDTGLNGVLHRTLSGKKKSNATDDVNKDAQINKEQKRETEITKVAVEEKIADKKNILKADEFSSPQQLQTAKFTLLETLALECTKGFVVEGERYLPVKNSKALKLELIYHCL</sequence>
<dbReference type="EMBL" id="BMYZ01000001">
    <property type="protein sequence ID" value="GGY65639.1"/>
    <property type="molecule type" value="Genomic_DNA"/>
</dbReference>
<evidence type="ECO:0000313" key="3">
    <source>
        <dbReference type="Proteomes" id="UP000619761"/>
    </source>
</evidence>
<proteinExistence type="predicted"/>
<dbReference type="Proteomes" id="UP000619761">
    <property type="component" value="Unassembled WGS sequence"/>
</dbReference>
<evidence type="ECO:0000313" key="2">
    <source>
        <dbReference type="EMBL" id="GGY65639.1"/>
    </source>
</evidence>
<comment type="caution">
    <text evidence="2">The sequence shown here is derived from an EMBL/GenBank/DDBJ whole genome shotgun (WGS) entry which is preliminary data.</text>
</comment>
<reference evidence="3" key="1">
    <citation type="journal article" date="2019" name="Int. J. Syst. Evol. Microbiol.">
        <title>The Global Catalogue of Microorganisms (GCM) 10K type strain sequencing project: providing services to taxonomists for standard genome sequencing and annotation.</title>
        <authorList>
            <consortium name="The Broad Institute Genomics Platform"/>
            <consortium name="The Broad Institute Genome Sequencing Center for Infectious Disease"/>
            <person name="Wu L."/>
            <person name="Ma J."/>
        </authorList>
    </citation>
    <scope>NUCLEOTIDE SEQUENCE [LARGE SCALE GENOMIC DNA]</scope>
    <source>
        <strain evidence="3">KCTC 32239</strain>
    </source>
</reference>
<gene>
    <name evidence="2" type="ORF">GCM10011613_06900</name>
</gene>
<feature type="chain" id="PRO_5045315184" description="Secreted protein" evidence="1">
    <location>
        <begin position="21"/>
        <end position="157"/>
    </location>
</feature>
<keyword evidence="1" id="KW-0732">Signal</keyword>
<dbReference type="RefSeq" id="WP_189416075.1">
    <property type="nucleotide sequence ID" value="NZ_BMYZ01000001.1"/>
</dbReference>
<name>A0ABQ3ATC7_9GAMM</name>
<evidence type="ECO:0000256" key="1">
    <source>
        <dbReference type="SAM" id="SignalP"/>
    </source>
</evidence>
<feature type="signal peptide" evidence="1">
    <location>
        <begin position="1"/>
        <end position="20"/>
    </location>
</feature>
<keyword evidence="3" id="KW-1185">Reference proteome</keyword>
<accession>A0ABQ3ATC7</accession>
<evidence type="ECO:0008006" key="4">
    <source>
        <dbReference type="Google" id="ProtNLM"/>
    </source>
</evidence>
<protein>
    <recommendedName>
        <fullName evidence="4">Secreted protein</fullName>
    </recommendedName>
</protein>